<evidence type="ECO:0000313" key="2">
    <source>
        <dbReference type="Proteomes" id="UP001174909"/>
    </source>
</evidence>
<reference evidence="1" key="1">
    <citation type="submission" date="2023-03" db="EMBL/GenBank/DDBJ databases">
        <authorList>
            <person name="Steffen K."/>
            <person name="Cardenas P."/>
        </authorList>
    </citation>
    <scope>NUCLEOTIDE SEQUENCE</scope>
</reference>
<gene>
    <name evidence="1" type="ORF">GBAR_LOCUS26490</name>
</gene>
<accession>A0AA35THQ8</accession>
<dbReference type="AlphaFoldDB" id="A0AA35THQ8"/>
<protein>
    <submittedName>
        <fullName evidence="1">Uncharacterized protein</fullName>
    </submittedName>
</protein>
<organism evidence="1 2">
    <name type="scientific">Geodia barretti</name>
    <name type="common">Barrett's horny sponge</name>
    <dbReference type="NCBI Taxonomy" id="519541"/>
    <lineage>
        <taxon>Eukaryota</taxon>
        <taxon>Metazoa</taxon>
        <taxon>Porifera</taxon>
        <taxon>Demospongiae</taxon>
        <taxon>Heteroscleromorpha</taxon>
        <taxon>Tetractinellida</taxon>
        <taxon>Astrophorina</taxon>
        <taxon>Geodiidae</taxon>
        <taxon>Geodia</taxon>
    </lineage>
</organism>
<evidence type="ECO:0000313" key="1">
    <source>
        <dbReference type="EMBL" id="CAI8047914.1"/>
    </source>
</evidence>
<comment type="caution">
    <text evidence="1">The sequence shown here is derived from an EMBL/GenBank/DDBJ whole genome shotgun (WGS) entry which is preliminary data.</text>
</comment>
<proteinExistence type="predicted"/>
<dbReference type="EMBL" id="CASHTH010003685">
    <property type="protein sequence ID" value="CAI8047914.1"/>
    <property type="molecule type" value="Genomic_DNA"/>
</dbReference>
<name>A0AA35THQ8_GEOBA</name>
<sequence length="203" mass="22707">MKSEDVWVVTMRVVVDTVWIGLNTGHVLIFSTITGTSKSAPQQPQLLTHFKLHEGEVRQLLLLHPSYMGPSSIERDGEQLLSSMTGVQTPYDERVYVLSCGEGLVKQLPTLSHTGTIVGEDHHSAAKGPPEPNREDLYAVMLEGMCESRVSDMESKCERPFFCIHATARVFLLHGTCQRVCRCLYESSVPYKYLVGSFRPLSH</sequence>
<keyword evidence="2" id="KW-1185">Reference proteome</keyword>
<dbReference type="Proteomes" id="UP001174909">
    <property type="component" value="Unassembled WGS sequence"/>
</dbReference>